<protein>
    <submittedName>
        <fullName evidence="1">PREDICTED: uncharacterized protein LOC107327384</fullName>
    </submittedName>
</protein>
<dbReference type="Proteomes" id="UP001152795">
    <property type="component" value="Unassembled WGS sequence"/>
</dbReference>
<accession>A0A6S7FTA2</accession>
<dbReference type="EMBL" id="CACRXK020000184">
    <property type="protein sequence ID" value="CAB3979299.1"/>
    <property type="molecule type" value="Genomic_DNA"/>
</dbReference>
<dbReference type="PROSITE" id="PS00028">
    <property type="entry name" value="ZINC_FINGER_C2H2_1"/>
    <property type="match status" value="2"/>
</dbReference>
<dbReference type="Pfam" id="PF20231">
    <property type="entry name" value="DUF6589"/>
    <property type="match status" value="1"/>
</dbReference>
<organism evidence="1 2">
    <name type="scientific">Paramuricea clavata</name>
    <name type="common">Red gorgonian</name>
    <name type="synonym">Violescent sea-whip</name>
    <dbReference type="NCBI Taxonomy" id="317549"/>
    <lineage>
        <taxon>Eukaryota</taxon>
        <taxon>Metazoa</taxon>
        <taxon>Cnidaria</taxon>
        <taxon>Anthozoa</taxon>
        <taxon>Octocorallia</taxon>
        <taxon>Malacalcyonacea</taxon>
        <taxon>Plexauridae</taxon>
        <taxon>Paramuricea</taxon>
    </lineage>
</organism>
<reference evidence="1" key="1">
    <citation type="submission" date="2020-04" db="EMBL/GenBank/DDBJ databases">
        <authorList>
            <person name="Alioto T."/>
            <person name="Alioto T."/>
            <person name="Gomez Garrido J."/>
        </authorList>
    </citation>
    <scope>NUCLEOTIDE SEQUENCE</scope>
    <source>
        <strain evidence="1">A484AB</strain>
    </source>
</reference>
<proteinExistence type="predicted"/>
<keyword evidence="2" id="KW-1185">Reference proteome</keyword>
<dbReference type="AlphaFoldDB" id="A0A6S7FTA2"/>
<gene>
    <name evidence="1" type="ORF">PACLA_8A000769</name>
</gene>
<dbReference type="OrthoDB" id="5987728at2759"/>
<dbReference type="InterPro" id="IPR013087">
    <property type="entry name" value="Znf_C2H2_type"/>
</dbReference>
<name>A0A6S7FTA2_PARCT</name>
<comment type="caution">
    <text evidence="1">The sequence shown here is derived from an EMBL/GenBank/DDBJ whole genome shotgun (WGS) entry which is preliminary data.</text>
</comment>
<evidence type="ECO:0000313" key="1">
    <source>
        <dbReference type="EMBL" id="CAB3979299.1"/>
    </source>
</evidence>
<dbReference type="InterPro" id="IPR046496">
    <property type="entry name" value="DUF6589"/>
</dbReference>
<evidence type="ECO:0000313" key="2">
    <source>
        <dbReference type="Proteomes" id="UP001152795"/>
    </source>
</evidence>
<sequence length="902" mass="103212">MEQTYFICEDDLLLKYGWPCCSKVPLYKETKNKEFTSKLCVKQSIILSDILKSLSLLDENLLITDKSSTSVCKKCARKIVNCGSLFEELRSSITKKKNDVEVNSDSGCASIVVGKRSLTTSSPSGFTPVKKAAKSGANINGNIVNDRPLISRKSLFNHEQEASSVFCKQSFPQGTSPADSNNMDDAIANLTCLPVKEREDNSCIVKFTHRNNIILTTGGCKCEEIDYFHRLGLSSHRNTLRNIQERLSKNHDEDVKKWKESALIVIKKISLLKDVMSRQDQQNIANNMDVCTIDFSETSVASLSSYTGKVYRACLKMPPETVNELYEDVQIVQALDTLEKQPTPSFRIVGDNWDLNVKARCQTKGKTNQSLHYFNEYAIKDRVLVPHQQNTGPKLKLESLEMSHLLPTEAVQDNIIWSLTKIIPRGIVKYLKAYKEFHNFVVYHIEHPYSHETKQKSEVCPLGMHFLNSNKAAEIAQIIEDLQEKYVPIYNVNKHYVLQQIVFDSDQLTEEWTRNAQWANTLAGSPVDQLDGFTTSFEESANELGTTCSLMNKTGKTNAKKGPDKDYNAYKDFFTRETEGHIVAKWMIFAGMDDLQSSPSIRPIPTDISQWDDNMKRDWLHNQSTSFLQEIFGNTEISQNIIELEKAHQEGFHCRYPQCNMKFPLHSTRVRHEHDRHTIVIDGGGDENQDSFGYFKCRGPCPFVFTTKATRKRHEETKHPDSDQVEQDVKSLKADDNIYNYHKSRMQLGLLFMNIEDSIKEGDGNRLLDCYKFINFKGTPGGNIPLDLHMEHMNMMVKRLAKGMGANVTEKSLQQAERSILALNKVRECIADDCFKKTQSGWHSQKNPEEGVKIIAHDLLMGEVFHKKEKRQGYHSFSKFKSNLLDVDYRDYFKWIREKLIH</sequence>